<feature type="domain" description="TonB-dependent receptor plug" evidence="12">
    <location>
        <begin position="58"/>
        <end position="172"/>
    </location>
</feature>
<dbReference type="PROSITE" id="PS52016">
    <property type="entry name" value="TONB_DEPENDENT_REC_3"/>
    <property type="match status" value="1"/>
</dbReference>
<keyword evidence="10" id="KW-0732">Signal</keyword>
<keyword evidence="6 8" id="KW-0472">Membrane</keyword>
<evidence type="ECO:0000256" key="1">
    <source>
        <dbReference type="ARBA" id="ARBA00004571"/>
    </source>
</evidence>
<dbReference type="OrthoDB" id="7051241at2"/>
<evidence type="ECO:0000313" key="14">
    <source>
        <dbReference type="Proteomes" id="UP000218934"/>
    </source>
</evidence>
<keyword evidence="14" id="KW-1185">Reference proteome</keyword>
<dbReference type="InterPro" id="IPR039426">
    <property type="entry name" value="TonB-dep_rcpt-like"/>
</dbReference>
<evidence type="ECO:0000256" key="3">
    <source>
        <dbReference type="ARBA" id="ARBA00022452"/>
    </source>
</evidence>
<dbReference type="Gene3D" id="2.40.170.20">
    <property type="entry name" value="TonB-dependent receptor, beta-barrel domain"/>
    <property type="match status" value="1"/>
</dbReference>
<feature type="domain" description="TonB-dependent receptor-like beta-barrel" evidence="11">
    <location>
        <begin position="403"/>
        <end position="894"/>
    </location>
</feature>
<evidence type="ECO:0000256" key="10">
    <source>
        <dbReference type="SAM" id="SignalP"/>
    </source>
</evidence>
<dbReference type="InterPro" id="IPR037066">
    <property type="entry name" value="Plug_dom_sf"/>
</dbReference>
<evidence type="ECO:0000256" key="9">
    <source>
        <dbReference type="RuleBase" id="RU003357"/>
    </source>
</evidence>
<accession>A0A2A4FT63</accession>
<proteinExistence type="inferred from homology"/>
<dbReference type="InterPro" id="IPR000531">
    <property type="entry name" value="Beta-barrel_TonB"/>
</dbReference>
<dbReference type="Proteomes" id="UP000218934">
    <property type="component" value="Unassembled WGS sequence"/>
</dbReference>
<evidence type="ECO:0000256" key="8">
    <source>
        <dbReference type="PROSITE-ProRule" id="PRU01360"/>
    </source>
</evidence>
<dbReference type="Pfam" id="PF00593">
    <property type="entry name" value="TonB_dep_Rec_b-barrel"/>
    <property type="match status" value="1"/>
</dbReference>
<keyword evidence="7 8" id="KW-0998">Cell outer membrane</keyword>
<keyword evidence="2 8" id="KW-0813">Transport</keyword>
<reference evidence="13 14" key="1">
    <citation type="submission" date="2017-09" db="EMBL/GenBank/DDBJ databases">
        <title>The Catabolism of 3,6-Dichlorosalicylic acid is Initiated by the Cytochrome P450 Monooxygenase DsmABC in Rhizorhabdus dicambivorans Ndbn-20.</title>
        <authorList>
            <person name="Na L."/>
        </authorList>
    </citation>
    <scope>NUCLEOTIDE SEQUENCE [LARGE SCALE GENOMIC DNA]</scope>
    <source>
        <strain evidence="13 14">Ndbn-20m</strain>
    </source>
</reference>
<feature type="chain" id="PRO_5012969200" description="TonB-dependent receptor" evidence="10">
    <location>
        <begin position="34"/>
        <end position="926"/>
    </location>
</feature>
<name>A0A2A4FT63_9SPHN</name>
<evidence type="ECO:0000256" key="6">
    <source>
        <dbReference type="ARBA" id="ARBA00023136"/>
    </source>
</evidence>
<comment type="subcellular location">
    <subcellularLocation>
        <location evidence="1 8">Cell outer membrane</location>
        <topology evidence="1 8">Multi-pass membrane protein</topology>
    </subcellularLocation>
</comment>
<comment type="caution">
    <text evidence="13">The sequence shown here is derived from an EMBL/GenBank/DDBJ whole genome shotgun (WGS) entry which is preliminary data.</text>
</comment>
<keyword evidence="4 8" id="KW-0812">Transmembrane</keyword>
<evidence type="ECO:0000256" key="2">
    <source>
        <dbReference type="ARBA" id="ARBA00022448"/>
    </source>
</evidence>
<dbReference type="SUPFAM" id="SSF56935">
    <property type="entry name" value="Porins"/>
    <property type="match status" value="1"/>
</dbReference>
<evidence type="ECO:0000259" key="12">
    <source>
        <dbReference type="Pfam" id="PF07715"/>
    </source>
</evidence>
<dbReference type="KEGG" id="rdi:CMV14_10150"/>
<comment type="similarity">
    <text evidence="8 9">Belongs to the TonB-dependent receptor family.</text>
</comment>
<sequence length="926" mass="100050">MHCLFRTMVGERRFRSMIMVGASIAALSGTAHAQKSADREAEGNEIVVSGTRVVRDGYDAPTPTTVIGTEMLEKRAPLTIVDALATLPGFKQSATPGSTAQGATGSNGQSFVNMRGLGANRTLVLVDGQRFVPSTSQATVDLAMLPSFLIKRVDIVTGGASASWGSDAVAGVVNFVLDHQFSGLKANIAGGIAERGDGQNFTMSAAYGRNLGDRLHVIIGGEYYHHEGVPARSRPWSENRGDTTLIATPGYTPTNGLPRLTLSPFVYGNAPYAGVIVNPPLRGTTFNPDGTVSATPFAYCRSTTTLTASNELCDGPRDGRIYSTYYTVMTPKQDRGTGYIRFDFTPSDNITLHADALYGSSKTEFTSTLATTTVLGALTIPTTNPFVPATLRNQLVAAGQTAFTFQRSFLDFNNGDGFSHVTRHNRTQRYTAGLDADLGDRWKLRGYFEYGKNRSDFVFDTIPIVSRFREAVDAVVSPSGAIVCRSTLTNPNNGCVPLNPFISSGRSQQELAYYIGASESTLWIREHAAAVNLNGEPITLPAGPVSIALGAEYRKNSARQVVDALSAARAFVGANQQPLRGALSAKEVFGEVVVPIVKDVPLLNNLDVSGAARVTDYSNSGTVTTWKAGVNYNPIADLRLRLTRSRDIRAPNILELYNSALQTTVTVIDPRTNTSVAAQNFTVGNTNLQPEIADTLAWGFVYRPSWLRGFGLSVDFFNIKIKEAVGTLSNQDILNRCQAGNADLCTLVTRNAAGTITAITNQVLNLRRVDVKGIDFDASYAFDLGAGRMAVRGLANYVSKFQTSDGVTSINQAGSLLNGQPKWSADVTVNYNIGPVGIMTNWVYIGSGSYDNQYKEGIDINDNRVGSINYFNLQADYTQKVGNGKIVYYFKVDNIFDQSPPNEFPIVGNNYDRVGRRFLAGARFQF</sequence>
<gene>
    <name evidence="13" type="ORF">COO09_15930</name>
</gene>
<evidence type="ECO:0000313" key="13">
    <source>
        <dbReference type="EMBL" id="PCE41339.1"/>
    </source>
</evidence>
<dbReference type="Pfam" id="PF07715">
    <property type="entry name" value="Plug"/>
    <property type="match status" value="1"/>
</dbReference>
<evidence type="ECO:0000259" key="11">
    <source>
        <dbReference type="Pfam" id="PF00593"/>
    </source>
</evidence>
<feature type="signal peptide" evidence="10">
    <location>
        <begin position="1"/>
        <end position="33"/>
    </location>
</feature>
<protein>
    <recommendedName>
        <fullName evidence="15">TonB-dependent receptor</fullName>
    </recommendedName>
</protein>
<dbReference type="InterPro" id="IPR036942">
    <property type="entry name" value="Beta-barrel_TonB_sf"/>
</dbReference>
<dbReference type="Gene3D" id="2.170.130.10">
    <property type="entry name" value="TonB-dependent receptor, plug domain"/>
    <property type="match status" value="1"/>
</dbReference>
<evidence type="ECO:0000256" key="4">
    <source>
        <dbReference type="ARBA" id="ARBA00022692"/>
    </source>
</evidence>
<dbReference type="GO" id="GO:0009279">
    <property type="term" value="C:cell outer membrane"/>
    <property type="evidence" value="ECO:0007669"/>
    <property type="project" value="UniProtKB-SubCell"/>
</dbReference>
<evidence type="ECO:0008006" key="15">
    <source>
        <dbReference type="Google" id="ProtNLM"/>
    </source>
</evidence>
<dbReference type="PANTHER" id="PTHR47234:SF3">
    <property type="entry name" value="SECRETIN_TONB SHORT N-TERMINAL DOMAIN-CONTAINING PROTEIN"/>
    <property type="match status" value="1"/>
</dbReference>
<dbReference type="EMBL" id="NWUF01000016">
    <property type="protein sequence ID" value="PCE41339.1"/>
    <property type="molecule type" value="Genomic_DNA"/>
</dbReference>
<keyword evidence="3 8" id="KW-1134">Transmembrane beta strand</keyword>
<dbReference type="PANTHER" id="PTHR47234">
    <property type="match status" value="1"/>
</dbReference>
<dbReference type="AlphaFoldDB" id="A0A2A4FT63"/>
<dbReference type="RefSeq" id="WP_083215912.1">
    <property type="nucleotide sequence ID" value="NZ_CP023449.1"/>
</dbReference>
<keyword evidence="5 9" id="KW-0798">TonB box</keyword>
<organism evidence="13 14">
    <name type="scientific">Rhizorhabdus dicambivorans</name>
    <dbReference type="NCBI Taxonomy" id="1850238"/>
    <lineage>
        <taxon>Bacteria</taxon>
        <taxon>Pseudomonadati</taxon>
        <taxon>Pseudomonadota</taxon>
        <taxon>Alphaproteobacteria</taxon>
        <taxon>Sphingomonadales</taxon>
        <taxon>Sphingomonadaceae</taxon>
        <taxon>Rhizorhabdus</taxon>
    </lineage>
</organism>
<evidence type="ECO:0000256" key="7">
    <source>
        <dbReference type="ARBA" id="ARBA00023237"/>
    </source>
</evidence>
<evidence type="ECO:0000256" key="5">
    <source>
        <dbReference type="ARBA" id="ARBA00023077"/>
    </source>
</evidence>
<dbReference type="InterPro" id="IPR012910">
    <property type="entry name" value="Plug_dom"/>
</dbReference>